<name>A0AAX3NYA8_9GAMM</name>
<protein>
    <recommendedName>
        <fullName evidence="4">Transmembrane protein</fullName>
    </recommendedName>
</protein>
<keyword evidence="1" id="KW-0812">Transmembrane</keyword>
<dbReference type="Proteomes" id="UP001213721">
    <property type="component" value="Chromosome"/>
</dbReference>
<proteinExistence type="predicted"/>
<sequence length="128" mass="13140">MAINNEKDLAEEINNERDTIEIEGDLANKVVKIKATGKVAWAIAFGAIGIAAGAAYITLTPSPDPVTKGLAPATGLAVGGAAVAILGVSTTTAAIALVRAAGSISVLTKLRSYKVISQRNDRVVLKRT</sequence>
<keyword evidence="1" id="KW-0472">Membrane</keyword>
<evidence type="ECO:0000313" key="3">
    <source>
        <dbReference type="Proteomes" id="UP001213721"/>
    </source>
</evidence>
<reference evidence="2" key="1">
    <citation type="submission" date="2023-02" db="EMBL/GenBank/DDBJ databases">
        <title>The sequence of Aeromonas allosaccharophila K520.</title>
        <authorList>
            <person name="Luo X."/>
        </authorList>
    </citation>
    <scope>NUCLEOTIDE SEQUENCE</scope>
    <source>
        <strain evidence="2">K520</strain>
    </source>
</reference>
<evidence type="ECO:0008006" key="4">
    <source>
        <dbReference type="Google" id="ProtNLM"/>
    </source>
</evidence>
<dbReference type="EMBL" id="CP118988">
    <property type="protein sequence ID" value="WED77887.1"/>
    <property type="molecule type" value="Genomic_DNA"/>
</dbReference>
<evidence type="ECO:0000256" key="1">
    <source>
        <dbReference type="SAM" id="Phobius"/>
    </source>
</evidence>
<feature type="transmembrane region" description="Helical" evidence="1">
    <location>
        <begin position="39"/>
        <end position="57"/>
    </location>
</feature>
<keyword evidence="1" id="KW-1133">Transmembrane helix</keyword>
<feature type="transmembrane region" description="Helical" evidence="1">
    <location>
        <begin position="77"/>
        <end position="101"/>
    </location>
</feature>
<dbReference type="AlphaFoldDB" id="A0AAX3NYA8"/>
<gene>
    <name evidence="2" type="ORF">PYU98_06585</name>
</gene>
<organism evidence="2 3">
    <name type="scientific">Aeromonas allosaccharophila</name>
    <dbReference type="NCBI Taxonomy" id="656"/>
    <lineage>
        <taxon>Bacteria</taxon>
        <taxon>Pseudomonadati</taxon>
        <taxon>Pseudomonadota</taxon>
        <taxon>Gammaproteobacteria</taxon>
        <taxon>Aeromonadales</taxon>
        <taxon>Aeromonadaceae</taxon>
        <taxon>Aeromonas</taxon>
    </lineage>
</organism>
<accession>A0AAX3NYA8</accession>
<dbReference type="RefSeq" id="WP_275057706.1">
    <property type="nucleotide sequence ID" value="NZ_CP118988.1"/>
</dbReference>
<evidence type="ECO:0000313" key="2">
    <source>
        <dbReference type="EMBL" id="WED77887.1"/>
    </source>
</evidence>